<dbReference type="WBParaSite" id="ALUE_0002350901-mRNA-1">
    <property type="protein sequence ID" value="ALUE_0002350901-mRNA-1"/>
    <property type="gene ID" value="ALUE_0002350901"/>
</dbReference>
<evidence type="ECO:0000313" key="2">
    <source>
        <dbReference type="Proteomes" id="UP000036681"/>
    </source>
</evidence>
<feature type="compositionally biased region" description="Polar residues" evidence="1">
    <location>
        <begin position="7"/>
        <end position="35"/>
    </location>
</feature>
<evidence type="ECO:0000313" key="3">
    <source>
        <dbReference type="WBParaSite" id="ALUE_0002350901-mRNA-1"/>
    </source>
</evidence>
<organism evidence="2 3">
    <name type="scientific">Ascaris lumbricoides</name>
    <name type="common">Giant roundworm</name>
    <dbReference type="NCBI Taxonomy" id="6252"/>
    <lineage>
        <taxon>Eukaryota</taxon>
        <taxon>Metazoa</taxon>
        <taxon>Ecdysozoa</taxon>
        <taxon>Nematoda</taxon>
        <taxon>Chromadorea</taxon>
        <taxon>Rhabditida</taxon>
        <taxon>Spirurina</taxon>
        <taxon>Ascaridomorpha</taxon>
        <taxon>Ascaridoidea</taxon>
        <taxon>Ascarididae</taxon>
        <taxon>Ascaris</taxon>
    </lineage>
</organism>
<dbReference type="Proteomes" id="UP000036681">
    <property type="component" value="Unplaced"/>
</dbReference>
<protein>
    <submittedName>
        <fullName evidence="3">DUF1421 domain-containing protein</fullName>
    </submittedName>
</protein>
<proteinExistence type="predicted"/>
<feature type="region of interest" description="Disordered" evidence="1">
    <location>
        <begin position="1"/>
        <end position="47"/>
    </location>
</feature>
<evidence type="ECO:0000256" key="1">
    <source>
        <dbReference type="SAM" id="MobiDB-lite"/>
    </source>
</evidence>
<dbReference type="AlphaFoldDB" id="A0A0M3IXN1"/>
<name>A0A0M3IXN1_ASCLU</name>
<accession>A0A0M3IXN1</accession>
<keyword evidence="2" id="KW-1185">Reference proteome</keyword>
<sequence length="153" mass="16472">MGAALMHSQQSPAQHAGSQSHIADNSIGQAGQHSSHLPPLQHPNALPHFCASQSHMQMAQQNVAIQSGWNPSSSTSAFENPLRVSMMHRLPHTMQQSCGGLHSALATNTFLPVESLQTASATPYQSSYCMPRVSVPMPSSLPEERVYPPQQPV</sequence>
<reference evidence="3" key="1">
    <citation type="submission" date="2017-02" db="UniProtKB">
        <authorList>
            <consortium name="WormBaseParasite"/>
        </authorList>
    </citation>
    <scope>IDENTIFICATION</scope>
</reference>